<organism evidence="3 4">
    <name type="scientific">Pseudotenacibaculum haliotis</name>
    <dbReference type="NCBI Taxonomy" id="1862138"/>
    <lineage>
        <taxon>Bacteria</taxon>
        <taxon>Pseudomonadati</taxon>
        <taxon>Bacteroidota</taxon>
        <taxon>Flavobacteriia</taxon>
        <taxon>Flavobacteriales</taxon>
        <taxon>Flavobacteriaceae</taxon>
        <taxon>Pseudotenacibaculum</taxon>
    </lineage>
</organism>
<dbReference type="SUPFAM" id="SSF53474">
    <property type="entry name" value="alpha/beta-Hydrolases"/>
    <property type="match status" value="1"/>
</dbReference>
<protein>
    <submittedName>
        <fullName evidence="3">Alpha/beta hydrolase</fullName>
    </submittedName>
</protein>
<dbReference type="EMBL" id="JBHULH010000004">
    <property type="protein sequence ID" value="MFD2567976.1"/>
    <property type="molecule type" value="Genomic_DNA"/>
</dbReference>
<dbReference type="GO" id="GO:0016787">
    <property type="term" value="F:hydrolase activity"/>
    <property type="evidence" value="ECO:0007669"/>
    <property type="project" value="UniProtKB-KW"/>
</dbReference>
<dbReference type="PANTHER" id="PTHR43433">
    <property type="entry name" value="HYDROLASE, ALPHA/BETA FOLD FAMILY PROTEIN"/>
    <property type="match status" value="1"/>
</dbReference>
<proteinExistence type="predicted"/>
<feature type="domain" description="Peptidase S33 tripeptidyl aminopeptidase-like C-terminal" evidence="2">
    <location>
        <begin position="224"/>
        <end position="284"/>
    </location>
</feature>
<evidence type="ECO:0000313" key="3">
    <source>
        <dbReference type="EMBL" id="MFD2567976.1"/>
    </source>
</evidence>
<evidence type="ECO:0000259" key="2">
    <source>
        <dbReference type="Pfam" id="PF08386"/>
    </source>
</evidence>
<dbReference type="InterPro" id="IPR013595">
    <property type="entry name" value="Pept_S33_TAP-like_C"/>
</dbReference>
<comment type="caution">
    <text evidence="3">The sequence shown here is derived from an EMBL/GenBank/DDBJ whole genome shotgun (WGS) entry which is preliminary data.</text>
</comment>
<dbReference type="InterPro" id="IPR000073">
    <property type="entry name" value="AB_hydrolase_1"/>
</dbReference>
<keyword evidence="4" id="KW-1185">Reference proteome</keyword>
<sequence length="292" mass="32822">MQLLQPHKKFPPSLAIPKPISFLSRNIEFLSSTLAARIAARIFVTPIGFDIPKREQYMLKSAQKKRLSVPEIKKEIEILSYGYSRKKVLLVHGWAGRSTQLFAFADKLLEKGYMVISFDGPAHGKSTGRTTSMLEFLATVKAITETYGPFEAAIGHSFGGMCLYNAVADFLDIKTFIAIGSGDKVSDIIKDFTRNLTLHPWTAKRIQNRLEKKWKLQVDDFASHQLAKKIDIPVLIVHDTQDGDVPVSCAYNIRQNLKKGSILISYGLGHTKILRDQKIVTKSVEFIIRNTT</sequence>
<dbReference type="Gene3D" id="3.40.50.1820">
    <property type="entry name" value="alpha/beta hydrolase"/>
    <property type="match status" value="1"/>
</dbReference>
<dbReference type="Pfam" id="PF08386">
    <property type="entry name" value="Abhydrolase_4"/>
    <property type="match status" value="1"/>
</dbReference>
<dbReference type="InterPro" id="IPR050471">
    <property type="entry name" value="AB_hydrolase"/>
</dbReference>
<gene>
    <name evidence="3" type="ORF">ACFSRZ_11370</name>
</gene>
<dbReference type="Pfam" id="PF00561">
    <property type="entry name" value="Abhydrolase_1"/>
    <property type="match status" value="1"/>
</dbReference>
<dbReference type="Proteomes" id="UP001597508">
    <property type="component" value="Unassembled WGS sequence"/>
</dbReference>
<dbReference type="RefSeq" id="WP_379666680.1">
    <property type="nucleotide sequence ID" value="NZ_JBHULH010000004.1"/>
</dbReference>
<keyword evidence="3" id="KW-0378">Hydrolase</keyword>
<evidence type="ECO:0000313" key="4">
    <source>
        <dbReference type="Proteomes" id="UP001597508"/>
    </source>
</evidence>
<feature type="domain" description="AB hydrolase-1" evidence="1">
    <location>
        <begin position="88"/>
        <end position="206"/>
    </location>
</feature>
<name>A0ABW5LUR9_9FLAO</name>
<accession>A0ABW5LUR9</accession>
<dbReference type="PANTHER" id="PTHR43433:SF5">
    <property type="entry name" value="AB HYDROLASE-1 DOMAIN-CONTAINING PROTEIN"/>
    <property type="match status" value="1"/>
</dbReference>
<evidence type="ECO:0000259" key="1">
    <source>
        <dbReference type="Pfam" id="PF00561"/>
    </source>
</evidence>
<dbReference type="InterPro" id="IPR029058">
    <property type="entry name" value="AB_hydrolase_fold"/>
</dbReference>
<reference evidence="4" key="1">
    <citation type="journal article" date="2019" name="Int. J. Syst. Evol. Microbiol.">
        <title>The Global Catalogue of Microorganisms (GCM) 10K type strain sequencing project: providing services to taxonomists for standard genome sequencing and annotation.</title>
        <authorList>
            <consortium name="The Broad Institute Genomics Platform"/>
            <consortium name="The Broad Institute Genome Sequencing Center for Infectious Disease"/>
            <person name="Wu L."/>
            <person name="Ma J."/>
        </authorList>
    </citation>
    <scope>NUCLEOTIDE SEQUENCE [LARGE SCALE GENOMIC DNA]</scope>
    <source>
        <strain evidence="4">KCTC 52127</strain>
    </source>
</reference>